<reference evidence="3 4" key="2">
    <citation type="journal article" date="2024" name="Int. J. Syst. Evol. Microbiol.">
        <title>Promethearchaeum syntrophicum gen. nov., sp. nov., an anaerobic, obligately syntrophic archaeon, the first isolate of the lineage 'Asgard' archaea, and proposal of the new archaeal phylum Promethearchaeota phyl. nov. and kingdom Promethearchaeati regn. nov.</title>
        <authorList>
            <person name="Imachi H."/>
            <person name="Nobu M.K."/>
            <person name="Kato S."/>
            <person name="Takaki Y."/>
            <person name="Miyazaki M."/>
            <person name="Miyata M."/>
            <person name="Ogawara M."/>
            <person name="Saito Y."/>
            <person name="Sakai S."/>
            <person name="Tahara Y.O."/>
            <person name="Takano Y."/>
            <person name="Tasumi E."/>
            <person name="Uematsu K."/>
            <person name="Yoshimura T."/>
            <person name="Itoh T."/>
            <person name="Ohkuma M."/>
            <person name="Takai K."/>
        </authorList>
    </citation>
    <scope>NUCLEOTIDE SEQUENCE [LARGE SCALE GENOMIC DNA]</scope>
    <source>
        <strain evidence="3 4">MK-D1</strain>
    </source>
</reference>
<dbReference type="InterPro" id="IPR003746">
    <property type="entry name" value="DUF167"/>
</dbReference>
<dbReference type="RefSeq" id="WP_147662086.1">
    <property type="nucleotide sequence ID" value="NZ_CP042905.2"/>
</dbReference>
<dbReference type="HAMAP" id="MF_00634">
    <property type="entry name" value="UPF0235"/>
    <property type="match status" value="1"/>
</dbReference>
<evidence type="ECO:0000313" key="3">
    <source>
        <dbReference type="EMBL" id="QEE15165.1"/>
    </source>
</evidence>
<dbReference type="SUPFAM" id="SSF69786">
    <property type="entry name" value="YggU-like"/>
    <property type="match status" value="1"/>
</dbReference>
<dbReference type="PANTHER" id="PTHR13420:SF7">
    <property type="entry name" value="UPF0235 PROTEIN C15ORF40"/>
    <property type="match status" value="1"/>
</dbReference>
<keyword evidence="4" id="KW-1185">Reference proteome</keyword>
<protein>
    <recommendedName>
        <fullName evidence="2">UPF0235 protein DSAG12_00989</fullName>
    </recommendedName>
</protein>
<dbReference type="KEGG" id="psyt:DSAG12_00989"/>
<dbReference type="EMBL" id="CP042905">
    <property type="protein sequence ID" value="QEE15165.1"/>
    <property type="molecule type" value="Genomic_DNA"/>
</dbReference>
<organism evidence="3 4">
    <name type="scientific">Promethearchaeum syntrophicum</name>
    <dbReference type="NCBI Taxonomy" id="2594042"/>
    <lineage>
        <taxon>Archaea</taxon>
        <taxon>Promethearchaeati</taxon>
        <taxon>Promethearchaeota</taxon>
        <taxon>Promethearchaeia</taxon>
        <taxon>Promethearchaeales</taxon>
        <taxon>Promethearchaeaceae</taxon>
        <taxon>Promethearchaeum</taxon>
    </lineage>
</organism>
<gene>
    <name evidence="3" type="ORF">DSAG12_00989</name>
</gene>
<evidence type="ECO:0000256" key="2">
    <source>
        <dbReference type="HAMAP-Rule" id="MF_00634"/>
    </source>
</evidence>
<reference evidence="3 4" key="1">
    <citation type="journal article" date="2020" name="Nature">
        <title>Isolation of an archaeon at the prokaryote-eukaryote interface.</title>
        <authorList>
            <person name="Imachi H."/>
            <person name="Nobu M.K."/>
            <person name="Nakahara N."/>
            <person name="Morono Y."/>
            <person name="Ogawara M."/>
            <person name="Takaki Y."/>
            <person name="Takano Y."/>
            <person name="Uematsu K."/>
            <person name="Ikuta T."/>
            <person name="Ito M."/>
            <person name="Matsui Y."/>
            <person name="Miyazaki M."/>
            <person name="Murata K."/>
            <person name="Saito Y."/>
            <person name="Sakai S."/>
            <person name="Song C."/>
            <person name="Tasumi E."/>
            <person name="Yamanaka Y."/>
            <person name="Yamaguchi T."/>
            <person name="Kamagata Y."/>
            <person name="Tamaki H."/>
            <person name="Takai K."/>
        </authorList>
    </citation>
    <scope>NUCLEOTIDE SEQUENCE [LARGE SCALE GENOMIC DNA]</scope>
    <source>
        <strain evidence="3 4">MK-D1</strain>
    </source>
</reference>
<dbReference type="SMART" id="SM01152">
    <property type="entry name" value="DUF167"/>
    <property type="match status" value="1"/>
</dbReference>
<sequence>MREKGNKSVTVDPNHLGSYIVKINVKTNSKRNRIYQDGEMLRVDINSPPVKGKANNSIIKLLSKTIGISKSSISIIRGHTSHTKIFLIKAPDMTIQQVIDKLDLEN</sequence>
<accession>A0A5B9D811</accession>
<dbReference type="AlphaFoldDB" id="A0A5B9D811"/>
<comment type="similarity">
    <text evidence="1 2">Belongs to the UPF0235 family.</text>
</comment>
<dbReference type="NCBIfam" id="TIGR00251">
    <property type="entry name" value="DUF167 family protein"/>
    <property type="match status" value="1"/>
</dbReference>
<dbReference type="Gene3D" id="3.30.1200.10">
    <property type="entry name" value="YggU-like"/>
    <property type="match status" value="1"/>
</dbReference>
<dbReference type="Pfam" id="PF02594">
    <property type="entry name" value="DUF167"/>
    <property type="match status" value="1"/>
</dbReference>
<dbReference type="GeneID" id="41328988"/>
<name>A0A5B9D811_9ARCH</name>
<proteinExistence type="inferred from homology"/>
<evidence type="ECO:0000313" key="4">
    <source>
        <dbReference type="Proteomes" id="UP000321408"/>
    </source>
</evidence>
<dbReference type="GO" id="GO:0005737">
    <property type="term" value="C:cytoplasm"/>
    <property type="evidence" value="ECO:0007669"/>
    <property type="project" value="TreeGrafter"/>
</dbReference>
<evidence type="ECO:0000256" key="1">
    <source>
        <dbReference type="ARBA" id="ARBA00010364"/>
    </source>
</evidence>
<dbReference type="Proteomes" id="UP000321408">
    <property type="component" value="Chromosome"/>
</dbReference>
<dbReference type="PANTHER" id="PTHR13420">
    <property type="entry name" value="UPF0235 PROTEIN C15ORF40"/>
    <property type="match status" value="1"/>
</dbReference>
<dbReference type="InterPro" id="IPR036591">
    <property type="entry name" value="YggU-like_sf"/>
</dbReference>